<organism evidence="3 4">
    <name type="scientific">Cronobacter sakazakii (strain ATCC BAA-894)</name>
    <name type="common">Enterobacter sakazakii</name>
    <dbReference type="NCBI Taxonomy" id="290339"/>
    <lineage>
        <taxon>Bacteria</taxon>
        <taxon>Pseudomonadati</taxon>
        <taxon>Pseudomonadota</taxon>
        <taxon>Gammaproteobacteria</taxon>
        <taxon>Enterobacterales</taxon>
        <taxon>Enterobacteriaceae</taxon>
        <taxon>Cronobacter</taxon>
    </lineage>
</organism>
<evidence type="ECO:0000256" key="1">
    <source>
        <dbReference type="ARBA" id="ARBA00005558"/>
    </source>
</evidence>
<keyword evidence="3" id="KW-0614">Plasmid</keyword>
<protein>
    <recommendedName>
        <fullName evidence="2">Lysine-specific metallo-endopeptidase domain-containing protein</fullName>
    </recommendedName>
</protein>
<dbReference type="CDD" id="cd11007">
    <property type="entry name" value="M35_like_1"/>
    <property type="match status" value="1"/>
</dbReference>
<dbReference type="SMART" id="SM01351">
    <property type="entry name" value="Aspzincin_M35"/>
    <property type="match status" value="1"/>
</dbReference>
<dbReference type="Gene3D" id="2.30.110.50">
    <property type="match status" value="1"/>
</dbReference>
<comment type="similarity">
    <text evidence="1">Belongs to the VgrG protein family.</text>
</comment>
<dbReference type="Pfam" id="PF13296">
    <property type="entry name" value="T6SS_Vgr"/>
    <property type="match status" value="1"/>
</dbReference>
<proteinExistence type="inferred from homology"/>
<dbReference type="InterPro" id="IPR006531">
    <property type="entry name" value="Gp5/Vgr_OB"/>
</dbReference>
<dbReference type="SUPFAM" id="SSF69279">
    <property type="entry name" value="Phage tail proteins"/>
    <property type="match status" value="2"/>
</dbReference>
<dbReference type="KEGG" id="esa:ESA_pESA3p05500"/>
<sequence length="980" mass="108343">MDSRLPQGANIMSRTDTLKNTLAALTGSRLNRYRLDIPSCPSLLDVEDFSGVEAMSQLYHYDIRFTSSDLNIDATQLLSKPATLTMGAGPLTGLVEQNVVHGVVTHFKRISGSRDQATYQISIEPFLALLGNQFRTHRFFVNKSVPEVVEQILREHGLHEWEYEFRLKQVYPPREQINQYQENDLAFIERLLSELGIFYFFTLQPDARTEVVHFADRQSAWQFGKTLPLNSPSGAHDNGVDSVWGVSVRHNVVERSVTANDYNHRQAQKILMSAPADMTRGDGEGVTYGDVYHYRPRHLERGDKLDPAAETGNFWARLEHERFLSEQTRVTGSSTDHTLSPAQVLTITETAIPPTLPDEIDNGVVIISAGYSASRKNALHVAWVGMPYSETVCWRPPLLPRPKVSGTMTARVTSARAGDIYAWQDAAGLYRVKFDADRDDKSPGQESMPVRLAKPYGGDVYGFHFPLIQGTEVAIAFHEGDPDRPYIAHALHDSRHPDHVTEANNTRNVIRTPANNKLRMEDRRGEEHIKLSTEYGGKSQLNLGHNVDAGRSLRGEGAELRTDRWVSIRGGAGVFITADKQSAGDKMLSMKEAIAQLENALSIARSLSDAAESADALPSDIRSQVTLTNALKDLVKPGMVLNAPEGVSITSPQAVRVASGSASVGIMSQQNTDISALSRVTVAAGEAVSVLAKQAGMKLFAAKGKVEIQAQDDALEALAKKEVTVTSTEGRVDITAATELVINCGGAYIRLSDGNIELGCPGNILLRSTNAQKMSPYEYKGNSWSKSGKGNGVILRNQYGDPVRDANGNIVYEMEESKRPSPEVMKKALQAQKEMLLKRKAELERWSEEDQKAFKKAFGRTDDASRKKIAAAVDKEIELNDSMSYDNFKFADQNVHAYVFQGDTEDHFIYIGNKFSGDPLTGPDSQVVTLSHEMSHYNDVLGTDDITIGNMDFEKAAINFAQDCSDNALDNAYNFERYFQ</sequence>
<dbReference type="InterPro" id="IPR034108">
    <property type="entry name" value="Pept_M35-like_proteobacteria"/>
</dbReference>
<dbReference type="Pfam" id="PF05954">
    <property type="entry name" value="Phage_GPD"/>
    <property type="match status" value="1"/>
</dbReference>
<dbReference type="Gene3D" id="3.40.390.10">
    <property type="entry name" value="Collagenase (Catalytic Domain)"/>
    <property type="match status" value="1"/>
</dbReference>
<dbReference type="Pfam" id="PF10106">
    <property type="entry name" value="DUF2345"/>
    <property type="match status" value="1"/>
</dbReference>
<geneLocation type="plasmid" evidence="3 4">
    <name>pESA3</name>
</geneLocation>
<dbReference type="NCBIfam" id="TIGR03361">
    <property type="entry name" value="VI_Rhs_Vgr"/>
    <property type="match status" value="1"/>
</dbReference>
<dbReference type="Gene3D" id="3.55.50.10">
    <property type="entry name" value="Baseplate protein-like domains"/>
    <property type="match status" value="1"/>
</dbReference>
<dbReference type="InterPro" id="IPR006533">
    <property type="entry name" value="T6SS_Vgr_RhsGE"/>
</dbReference>
<accession>A7MRE3</accession>
<dbReference type="EMBL" id="CP000785">
    <property type="protein sequence ID" value="ABU79697.1"/>
    <property type="molecule type" value="Genomic_DNA"/>
</dbReference>
<feature type="domain" description="Lysine-specific metallo-endopeptidase" evidence="2">
    <location>
        <begin position="841"/>
        <end position="980"/>
    </location>
</feature>
<dbReference type="Proteomes" id="UP000000260">
    <property type="component" value="Plasmid pESA3"/>
</dbReference>
<dbReference type="SUPFAM" id="SSF55486">
    <property type="entry name" value="Metalloproteases ('zincins'), catalytic domain"/>
    <property type="match status" value="1"/>
</dbReference>
<dbReference type="InterPro" id="IPR037026">
    <property type="entry name" value="Vgr_OB-fold_dom_sf"/>
</dbReference>
<dbReference type="InterPro" id="IPR028244">
    <property type="entry name" value="T6SS_Rhs_Vgr_dom"/>
</dbReference>
<gene>
    <name evidence="3" type="ordered locus">ESA_pESA3p05500</name>
</gene>
<dbReference type="HOGENOM" id="CLU_004121_4_0_6"/>
<dbReference type="Gene3D" id="2.40.50.230">
    <property type="entry name" value="Gp5 N-terminal domain"/>
    <property type="match status" value="1"/>
</dbReference>
<evidence type="ECO:0000313" key="3">
    <source>
        <dbReference type="EMBL" id="ABU79697.1"/>
    </source>
</evidence>
<dbReference type="Pfam" id="PF04717">
    <property type="entry name" value="Phage_base_V"/>
    <property type="match status" value="1"/>
</dbReference>
<dbReference type="InterPro" id="IPR029463">
    <property type="entry name" value="Lys_MEP"/>
</dbReference>
<reference evidence="4" key="1">
    <citation type="journal article" date="2010" name="PLoS ONE">
        <title>Genome sequence of Cronobacter sakazakii BAA-894 and comparative genomic hybridization analysis with other Cronobacter species.</title>
        <authorList>
            <person name="Kucerova E."/>
            <person name="Clifton S.W."/>
            <person name="Xia X.Q."/>
            <person name="Long F."/>
            <person name="Porwollik S."/>
            <person name="Fulton L."/>
            <person name="Fronick C."/>
            <person name="Minx P."/>
            <person name="Kyung K."/>
            <person name="Warren W."/>
            <person name="Fulton R."/>
            <person name="Feng D."/>
            <person name="Wollam A."/>
            <person name="Shah N."/>
            <person name="Bhonagiri V."/>
            <person name="Nash W.E."/>
            <person name="Hallsworth-Pepin K."/>
            <person name="Wilson R.K."/>
            <person name="McClelland M."/>
            <person name="Forsythe S.J."/>
        </authorList>
    </citation>
    <scope>NUCLEOTIDE SEQUENCE [LARGE SCALE GENOMIC DNA]</scope>
    <source>
        <strain evidence="4">ATCC BAA-894</strain>
    </source>
</reference>
<dbReference type="SUPFAM" id="SSF69255">
    <property type="entry name" value="gp5 N-terminal domain-like"/>
    <property type="match status" value="1"/>
</dbReference>
<dbReference type="NCBIfam" id="TIGR01646">
    <property type="entry name" value="vgr_GE"/>
    <property type="match status" value="1"/>
</dbReference>
<dbReference type="InterPro" id="IPR024079">
    <property type="entry name" value="MetalloPept_cat_dom_sf"/>
</dbReference>
<dbReference type="Pfam" id="PF14521">
    <property type="entry name" value="Aspzincin_M35"/>
    <property type="match status" value="1"/>
</dbReference>
<name>A7MRE3_CROS8</name>
<dbReference type="InterPro" id="IPR018769">
    <property type="entry name" value="VgrG2_DUF2345"/>
</dbReference>
<dbReference type="AlphaFoldDB" id="A7MRE3"/>
<evidence type="ECO:0000313" key="4">
    <source>
        <dbReference type="Proteomes" id="UP000000260"/>
    </source>
</evidence>
<dbReference type="GO" id="GO:0004222">
    <property type="term" value="F:metalloendopeptidase activity"/>
    <property type="evidence" value="ECO:0007669"/>
    <property type="project" value="InterPro"/>
</dbReference>
<evidence type="ECO:0000259" key="2">
    <source>
        <dbReference type="SMART" id="SM01351"/>
    </source>
</evidence>
<dbReference type="InterPro" id="IPR017847">
    <property type="entry name" value="T6SS_RhsGE_Vgr_subset"/>
</dbReference>
<keyword evidence="4" id="KW-1185">Reference proteome</keyword>
<dbReference type="Gene3D" id="4.10.220.110">
    <property type="match status" value="1"/>
</dbReference>